<dbReference type="EMBL" id="BMPD01000012">
    <property type="protein sequence ID" value="GGK84654.1"/>
    <property type="molecule type" value="Genomic_DNA"/>
</dbReference>
<sequence length="155" mass="17984">MQNFELPLHLVANKAGDRVSLEAIAEAHRIYNGLEEGEYREEAPDLEVVTAQRLFAELNGATWEERQERIDTNRQIERVPKCLDIPLAFASGGNIDRAQWLLEDMIEQGILHEPSKQHLEFFEQADVMEKGFEQIAKAEAKRRQKEVMRNLRQNE</sequence>
<protein>
    <submittedName>
        <fullName evidence="1">Uncharacterized protein</fullName>
    </submittedName>
</protein>
<dbReference type="RefSeq" id="WP_188980903.1">
    <property type="nucleotide sequence ID" value="NZ_BMPD01000012.1"/>
</dbReference>
<dbReference type="OrthoDB" id="377988at2157"/>
<reference evidence="1" key="1">
    <citation type="journal article" date="2014" name="Int. J. Syst. Evol. Microbiol.">
        <title>Complete genome sequence of Corynebacterium casei LMG S-19264T (=DSM 44701T), isolated from a smear-ripened cheese.</title>
        <authorList>
            <consortium name="US DOE Joint Genome Institute (JGI-PGF)"/>
            <person name="Walter F."/>
            <person name="Albersmeier A."/>
            <person name="Kalinowski J."/>
            <person name="Ruckert C."/>
        </authorList>
    </citation>
    <scope>NUCLEOTIDE SEQUENCE</scope>
    <source>
        <strain evidence="1">JCM 19018</strain>
    </source>
</reference>
<gene>
    <name evidence="1" type="ORF">GCM10009067_41040</name>
</gene>
<name>A0A830ES81_9EURY</name>
<comment type="caution">
    <text evidence="1">The sequence shown here is derived from an EMBL/GenBank/DDBJ whole genome shotgun (WGS) entry which is preliminary data.</text>
</comment>
<dbReference type="Proteomes" id="UP000614221">
    <property type="component" value="Unassembled WGS sequence"/>
</dbReference>
<dbReference type="AlphaFoldDB" id="A0A830ES81"/>
<reference evidence="1" key="2">
    <citation type="submission" date="2020-09" db="EMBL/GenBank/DDBJ databases">
        <authorList>
            <person name="Sun Q."/>
            <person name="Ohkuma M."/>
        </authorList>
    </citation>
    <scope>NUCLEOTIDE SEQUENCE</scope>
    <source>
        <strain evidence="1">JCM 19018</strain>
    </source>
</reference>
<accession>A0A830ES81</accession>
<evidence type="ECO:0000313" key="2">
    <source>
        <dbReference type="Proteomes" id="UP000614221"/>
    </source>
</evidence>
<evidence type="ECO:0000313" key="1">
    <source>
        <dbReference type="EMBL" id="GGK84654.1"/>
    </source>
</evidence>
<proteinExistence type="predicted"/>
<organism evidence="1 2">
    <name type="scientific">Haloarcula sebkhae</name>
    <dbReference type="NCBI Taxonomy" id="932660"/>
    <lineage>
        <taxon>Archaea</taxon>
        <taxon>Methanobacteriati</taxon>
        <taxon>Methanobacteriota</taxon>
        <taxon>Stenosarchaea group</taxon>
        <taxon>Halobacteria</taxon>
        <taxon>Halobacteriales</taxon>
        <taxon>Haloarculaceae</taxon>
        <taxon>Haloarcula</taxon>
    </lineage>
</organism>